<proteinExistence type="predicted"/>
<feature type="disulfide bond" evidence="9">
    <location>
        <begin position="330"/>
        <end position="335"/>
    </location>
</feature>
<dbReference type="HOGENOM" id="CLU_012714_4_3_1"/>
<feature type="chain" id="PRO_5003417107" description="Disintegrin and metalloproteinase domain-containing protein 5-like" evidence="11">
    <location>
        <begin position="17"/>
        <end position="745"/>
    </location>
</feature>
<evidence type="ECO:0008006" key="17">
    <source>
        <dbReference type="Google" id="ProtNLM"/>
    </source>
</evidence>
<comment type="caution">
    <text evidence="8">Lacks conserved residue(s) required for the propagation of feature annotation.</text>
</comment>
<dbReference type="Pfam" id="PF01562">
    <property type="entry name" value="Pep_M12B_propep"/>
    <property type="match status" value="1"/>
</dbReference>
<evidence type="ECO:0000313" key="15">
    <source>
        <dbReference type="Ensembl" id="ENSMLUP00000010321.2"/>
    </source>
</evidence>
<feature type="domain" description="Peptidase M12B" evidence="14">
    <location>
        <begin position="181"/>
        <end position="374"/>
    </location>
</feature>
<dbReference type="PROSITE" id="PS50215">
    <property type="entry name" value="ADAM_MEPRO"/>
    <property type="match status" value="1"/>
</dbReference>
<dbReference type="AlphaFoldDB" id="G1PI06"/>
<feature type="domain" description="EGF-like" evidence="12">
    <location>
        <begin position="621"/>
        <end position="655"/>
    </location>
</feature>
<evidence type="ECO:0000256" key="9">
    <source>
        <dbReference type="PROSITE-ProRule" id="PRU00276"/>
    </source>
</evidence>
<dbReference type="InterPro" id="IPR024079">
    <property type="entry name" value="MetalloPept_cat_dom_sf"/>
</dbReference>
<evidence type="ECO:0000256" key="2">
    <source>
        <dbReference type="ARBA" id="ARBA00022536"/>
    </source>
</evidence>
<reference evidence="15" key="2">
    <citation type="submission" date="2025-08" db="UniProtKB">
        <authorList>
            <consortium name="Ensembl"/>
        </authorList>
    </citation>
    <scope>IDENTIFICATION</scope>
</reference>
<dbReference type="InterPro" id="IPR002870">
    <property type="entry name" value="Peptidase_M12B_N"/>
</dbReference>
<dbReference type="EMBL" id="AAPE02012493">
    <property type="status" value="NOT_ANNOTATED_CDS"/>
    <property type="molecule type" value="Genomic_DNA"/>
</dbReference>
<feature type="signal peptide" evidence="11">
    <location>
        <begin position="1"/>
        <end position="16"/>
    </location>
</feature>
<dbReference type="GO" id="GO:0008584">
    <property type="term" value="P:male gonad development"/>
    <property type="evidence" value="ECO:0007669"/>
    <property type="project" value="TreeGrafter"/>
</dbReference>
<dbReference type="InterPro" id="IPR036436">
    <property type="entry name" value="Disintegrin_dom_sf"/>
</dbReference>
<dbReference type="GO" id="GO:0005886">
    <property type="term" value="C:plasma membrane"/>
    <property type="evidence" value="ECO:0007669"/>
    <property type="project" value="TreeGrafter"/>
</dbReference>
<evidence type="ECO:0000259" key="14">
    <source>
        <dbReference type="PROSITE" id="PS50215"/>
    </source>
</evidence>
<dbReference type="FunCoup" id="G1PI06">
    <property type="interactions" value="3"/>
</dbReference>
<keyword evidence="6 8" id="KW-1015">Disulfide bond</keyword>
<evidence type="ECO:0000256" key="11">
    <source>
        <dbReference type="SAM" id="SignalP"/>
    </source>
</evidence>
<dbReference type="PANTHER" id="PTHR11905:SF28">
    <property type="entry name" value="DISINTEGRIN AND METALLOPROTEINASE DOMAIN-CONTAINING PROTEIN 5"/>
    <property type="match status" value="1"/>
</dbReference>
<dbReference type="Pfam" id="PF01421">
    <property type="entry name" value="Reprolysin"/>
    <property type="match status" value="1"/>
</dbReference>
<dbReference type="CDD" id="cd04269">
    <property type="entry name" value="ZnMc_adamalysin_II_like"/>
    <property type="match status" value="1"/>
</dbReference>
<dbReference type="PROSITE" id="PS50214">
    <property type="entry name" value="DISINTEGRIN_2"/>
    <property type="match status" value="1"/>
</dbReference>
<evidence type="ECO:0000256" key="6">
    <source>
        <dbReference type="ARBA" id="ARBA00023157"/>
    </source>
</evidence>
<dbReference type="Ensembl" id="ENSMLUT00000011327.2">
    <property type="protein sequence ID" value="ENSMLUP00000010321.2"/>
    <property type="gene ID" value="ENSMLUG00000011321.2"/>
</dbReference>
<dbReference type="InterPro" id="IPR006586">
    <property type="entry name" value="ADAM_Cys-rich"/>
</dbReference>
<dbReference type="SUPFAM" id="SSF55486">
    <property type="entry name" value="Metalloproteases ('zincins'), catalytic domain"/>
    <property type="match status" value="1"/>
</dbReference>
<dbReference type="InParanoid" id="G1PI06"/>
<dbReference type="SMART" id="SM00050">
    <property type="entry name" value="DISIN"/>
    <property type="match status" value="1"/>
</dbReference>
<keyword evidence="2 8" id="KW-0245">EGF-like domain</keyword>
<feature type="disulfide bond" evidence="8">
    <location>
        <begin position="645"/>
        <end position="654"/>
    </location>
</feature>
<feature type="transmembrane region" description="Helical" evidence="10">
    <location>
        <begin position="690"/>
        <end position="707"/>
    </location>
</feature>
<dbReference type="GeneTree" id="ENSGT00940000162784"/>
<dbReference type="SMART" id="SM00608">
    <property type="entry name" value="ACR"/>
    <property type="match status" value="1"/>
</dbReference>
<comment type="subcellular location">
    <subcellularLocation>
        <location evidence="1">Membrane</location>
        <topology evidence="1">Single-pass type I membrane protein</topology>
    </subcellularLocation>
</comment>
<dbReference type="GO" id="GO:0007339">
    <property type="term" value="P:binding of sperm to zona pellucida"/>
    <property type="evidence" value="ECO:0007669"/>
    <property type="project" value="TreeGrafter"/>
</dbReference>
<dbReference type="Gene3D" id="4.10.70.10">
    <property type="entry name" value="Disintegrin domain"/>
    <property type="match status" value="1"/>
</dbReference>
<dbReference type="Proteomes" id="UP000001074">
    <property type="component" value="Unassembled WGS sequence"/>
</dbReference>
<reference evidence="15 16" key="1">
    <citation type="journal article" date="2011" name="Nature">
        <title>A high-resolution map of human evolutionary constraint using 29 mammals.</title>
        <authorList>
            <person name="Lindblad-Toh K."/>
            <person name="Garber M."/>
            <person name="Zuk O."/>
            <person name="Lin M.F."/>
            <person name="Parker B.J."/>
            <person name="Washietl S."/>
            <person name="Kheradpour P."/>
            <person name="Ernst J."/>
            <person name="Jordan G."/>
            <person name="Mauceli E."/>
            <person name="Ward L.D."/>
            <person name="Lowe C.B."/>
            <person name="Holloway A.K."/>
            <person name="Clamp M."/>
            <person name="Gnerre S."/>
            <person name="Alfoldi J."/>
            <person name="Beal K."/>
            <person name="Chang J."/>
            <person name="Clawson H."/>
            <person name="Cuff J."/>
            <person name="Di Palma F."/>
            <person name="Fitzgerald S."/>
            <person name="Flicek P."/>
            <person name="Guttman M."/>
            <person name="Hubisz M.J."/>
            <person name="Jaffe D.B."/>
            <person name="Jungreis I."/>
            <person name="Kent W.J."/>
            <person name="Kostka D."/>
            <person name="Lara M."/>
            <person name="Martins A.L."/>
            <person name="Massingham T."/>
            <person name="Moltke I."/>
            <person name="Raney B.J."/>
            <person name="Rasmussen M.D."/>
            <person name="Robinson J."/>
            <person name="Stark A."/>
            <person name="Vilella A.J."/>
            <person name="Wen J."/>
            <person name="Xie X."/>
            <person name="Zody M.C."/>
            <person name="Baldwin J."/>
            <person name="Bloom T."/>
            <person name="Chin C.W."/>
            <person name="Heiman D."/>
            <person name="Nicol R."/>
            <person name="Nusbaum C."/>
            <person name="Young S."/>
            <person name="Wilkinson J."/>
            <person name="Worley K.C."/>
            <person name="Kovar C.L."/>
            <person name="Muzny D.M."/>
            <person name="Gibbs R.A."/>
            <person name="Cree A."/>
            <person name="Dihn H.H."/>
            <person name="Fowler G."/>
            <person name="Jhangiani S."/>
            <person name="Joshi V."/>
            <person name="Lee S."/>
            <person name="Lewis L.R."/>
            <person name="Nazareth L.V."/>
            <person name="Okwuonu G."/>
            <person name="Santibanez J."/>
            <person name="Warren W.C."/>
            <person name="Mardis E.R."/>
            <person name="Weinstock G.M."/>
            <person name="Wilson R.K."/>
            <person name="Delehaunty K."/>
            <person name="Dooling D."/>
            <person name="Fronik C."/>
            <person name="Fulton L."/>
            <person name="Fulton B."/>
            <person name="Graves T."/>
            <person name="Minx P."/>
            <person name="Sodergren E."/>
            <person name="Birney E."/>
            <person name="Margulies E.H."/>
            <person name="Herrero J."/>
            <person name="Green E.D."/>
            <person name="Haussler D."/>
            <person name="Siepel A."/>
            <person name="Goldman N."/>
            <person name="Pollard K.S."/>
            <person name="Pedersen J.S."/>
            <person name="Lander E.S."/>
            <person name="Kellis M."/>
        </authorList>
    </citation>
    <scope>NUCLEOTIDE SEQUENCE [LARGE SCALE GENOMIC DNA]</scope>
</reference>
<evidence type="ECO:0000256" key="10">
    <source>
        <dbReference type="SAM" id="Phobius"/>
    </source>
</evidence>
<keyword evidence="16" id="KW-1185">Reference proteome</keyword>
<evidence type="ECO:0000259" key="13">
    <source>
        <dbReference type="PROSITE" id="PS50214"/>
    </source>
</evidence>
<dbReference type="EMBL" id="AAPE02012492">
    <property type="status" value="NOT_ANNOTATED_CDS"/>
    <property type="molecule type" value="Genomic_DNA"/>
</dbReference>
<name>G1PI06_MYOLU</name>
<dbReference type="SUPFAM" id="SSF57552">
    <property type="entry name" value="Blood coagulation inhibitor (disintegrin)"/>
    <property type="match status" value="1"/>
</dbReference>
<dbReference type="Pfam" id="PF08516">
    <property type="entry name" value="ADAM_CR"/>
    <property type="match status" value="1"/>
</dbReference>
<dbReference type="InterPro" id="IPR001762">
    <property type="entry name" value="Disintegrin_dom"/>
</dbReference>
<dbReference type="EMBL" id="AAPE02012491">
    <property type="status" value="NOT_ANNOTATED_CDS"/>
    <property type="molecule type" value="Genomic_DNA"/>
</dbReference>
<dbReference type="GO" id="GO:0007155">
    <property type="term" value="P:cell adhesion"/>
    <property type="evidence" value="ECO:0007669"/>
    <property type="project" value="TreeGrafter"/>
</dbReference>
<dbReference type="PROSITE" id="PS01186">
    <property type="entry name" value="EGF_2"/>
    <property type="match status" value="1"/>
</dbReference>
<feature type="domain" description="Disintegrin" evidence="13">
    <location>
        <begin position="384"/>
        <end position="473"/>
    </location>
</feature>
<protein>
    <recommendedName>
        <fullName evidence="17">Disintegrin and metalloproteinase domain-containing protein 5-like</fullName>
    </recommendedName>
</protein>
<dbReference type="EMBL" id="AAPE02012490">
    <property type="status" value="NOT_ANNOTATED_CDS"/>
    <property type="molecule type" value="Genomic_DNA"/>
</dbReference>
<keyword evidence="3 10" id="KW-0812">Transmembrane</keyword>
<dbReference type="PROSITE" id="PS00427">
    <property type="entry name" value="DISINTEGRIN_1"/>
    <property type="match status" value="1"/>
</dbReference>
<keyword evidence="4 10" id="KW-1133">Transmembrane helix</keyword>
<evidence type="ECO:0000259" key="12">
    <source>
        <dbReference type="PROSITE" id="PS50026"/>
    </source>
</evidence>
<reference evidence="15" key="3">
    <citation type="submission" date="2025-09" db="UniProtKB">
        <authorList>
            <consortium name="Ensembl"/>
        </authorList>
    </citation>
    <scope>IDENTIFICATION</scope>
</reference>
<dbReference type="InterPro" id="IPR001590">
    <property type="entry name" value="Peptidase_M12B"/>
</dbReference>
<evidence type="ECO:0000256" key="3">
    <source>
        <dbReference type="ARBA" id="ARBA00022692"/>
    </source>
</evidence>
<comment type="subunit">
    <text evidence="7">Interacts with TEX101.</text>
</comment>
<evidence type="ECO:0000313" key="16">
    <source>
        <dbReference type="Proteomes" id="UP000001074"/>
    </source>
</evidence>
<dbReference type="Pfam" id="PF00200">
    <property type="entry name" value="Disintegrin"/>
    <property type="match status" value="1"/>
</dbReference>
<evidence type="ECO:0000256" key="7">
    <source>
        <dbReference type="ARBA" id="ARBA00038664"/>
    </source>
</evidence>
<accession>G1PI06</accession>
<dbReference type="GO" id="GO:0004222">
    <property type="term" value="F:metalloendopeptidase activity"/>
    <property type="evidence" value="ECO:0007669"/>
    <property type="project" value="InterPro"/>
</dbReference>
<dbReference type="OMA" id="DKTDTCH"/>
<evidence type="ECO:0000256" key="1">
    <source>
        <dbReference type="ARBA" id="ARBA00004479"/>
    </source>
</evidence>
<dbReference type="InterPro" id="IPR034027">
    <property type="entry name" value="Reprolysin_adamalysin"/>
</dbReference>
<dbReference type="STRING" id="59463.ENSMLUP00000010321"/>
<organism evidence="15 16">
    <name type="scientific">Myotis lucifugus</name>
    <name type="common">Little brown bat</name>
    <dbReference type="NCBI Taxonomy" id="59463"/>
    <lineage>
        <taxon>Eukaryota</taxon>
        <taxon>Metazoa</taxon>
        <taxon>Chordata</taxon>
        <taxon>Craniata</taxon>
        <taxon>Vertebrata</taxon>
        <taxon>Euteleostomi</taxon>
        <taxon>Mammalia</taxon>
        <taxon>Eutheria</taxon>
        <taxon>Laurasiatheria</taxon>
        <taxon>Chiroptera</taxon>
        <taxon>Yangochiroptera</taxon>
        <taxon>Vespertilionidae</taxon>
        <taxon>Myotis</taxon>
    </lineage>
</organism>
<dbReference type="PANTHER" id="PTHR11905">
    <property type="entry name" value="ADAM A DISINTEGRIN AND METALLOPROTEASE DOMAIN"/>
    <property type="match status" value="1"/>
</dbReference>
<evidence type="ECO:0000256" key="5">
    <source>
        <dbReference type="ARBA" id="ARBA00023136"/>
    </source>
</evidence>
<dbReference type="eggNOG" id="KOG3607">
    <property type="taxonomic scope" value="Eukaryota"/>
</dbReference>
<evidence type="ECO:0000256" key="8">
    <source>
        <dbReference type="PROSITE-ProRule" id="PRU00076"/>
    </source>
</evidence>
<keyword evidence="11" id="KW-0732">Signal</keyword>
<dbReference type="PROSITE" id="PS50026">
    <property type="entry name" value="EGF_3"/>
    <property type="match status" value="1"/>
</dbReference>
<dbReference type="GO" id="GO:0006508">
    <property type="term" value="P:proteolysis"/>
    <property type="evidence" value="ECO:0007669"/>
    <property type="project" value="InterPro"/>
</dbReference>
<dbReference type="InterPro" id="IPR018358">
    <property type="entry name" value="Disintegrin_CS"/>
</dbReference>
<dbReference type="Gene3D" id="3.40.390.10">
    <property type="entry name" value="Collagenase (Catalytic Domain)"/>
    <property type="match status" value="1"/>
</dbReference>
<evidence type="ECO:0000256" key="4">
    <source>
        <dbReference type="ARBA" id="ARBA00022989"/>
    </source>
</evidence>
<sequence length="745" mass="84170">MFSLLVLFMGLAGLQAGLDHHKTFLQSTVPEKISSTDTERDPENNVAYMITIKEKPYFVHLTKQSFLSPVSVVYYYDKYDTQKTNNPFDQMDCNYYGYIAGIPNSLVSLSTCSGLRGILQLKNISYGIEPMEVASGFMHMIYEDKDCYTNISLLGISDIYYSNYQYRKSSERVEFLKLIPQYLELYIVVDKNMFDYMGSDIKAVTQKVMQIFGLVNTMFSQLKLTVVISSIEIWSNKNKISTFGNPYSILYRFLQWKSEHVFQPAYLLAFKKQVHFKGAVFPGKICYKNEDAGVALQVEGSSLESYAVSIVQLLSLHMGLSFDNTDTCYCSGDVCTMSPEAMHSRGVKDFSTCSLDEFKYFASNSSLECLRNSLPIKPAYQRKKYICGNGILEKGEQCDCGLATNCTHKKCCDATLCRYKGRIVCGSGECCTQSCKLKPGGEICRKRYDEDCDFLEYCNGIDPHCVPDTFKRDGEYCNGNESFCYKGQCRMFDKQCRDLIGGAARGAQFACYDEINSRGDRYGNCGKFYCSFPNLLCGKLVCAWPHKAIVSKANLSVIYTHVRDEICVSTFLKSDRIPANDQTTVNTAEDRDITFTEDGTSCGPDMYCINFTCREIRYMVDYSACNNTRDCNDNGICNNFQHCHCDKGFAPPYCKPEKNAFGSQDDGHIYADGKYSLAQRSASSKRRIQLIFYISLPMFVIIAAVLIKQDKIRDLCYRGETGSERSVSVEDSINSKLSSTVRCSI</sequence>
<dbReference type="InterPro" id="IPR000742">
    <property type="entry name" value="EGF"/>
</dbReference>
<keyword evidence="5 10" id="KW-0472">Membrane</keyword>